<feature type="binding site" evidence="7">
    <location>
        <position position="256"/>
    </location>
    <ligand>
        <name>Zn(2+)</name>
        <dbReference type="ChEBI" id="CHEBI:29105"/>
        <label>2</label>
    </ligand>
</feature>
<dbReference type="GO" id="GO:0008081">
    <property type="term" value="F:phosphoric diester hydrolase activity"/>
    <property type="evidence" value="ECO:0007669"/>
    <property type="project" value="TreeGrafter"/>
</dbReference>
<dbReference type="PROSITE" id="PS00731">
    <property type="entry name" value="AP_NUCLEASE_F2_3"/>
    <property type="match status" value="1"/>
</dbReference>
<dbReference type="Pfam" id="PF01261">
    <property type="entry name" value="AP_endonuc_2"/>
    <property type="match status" value="1"/>
</dbReference>
<dbReference type="GO" id="GO:0003906">
    <property type="term" value="F:DNA-(apurinic or apyrimidinic site) endonuclease activity"/>
    <property type="evidence" value="ECO:0007669"/>
    <property type="project" value="TreeGrafter"/>
</dbReference>
<evidence type="ECO:0000259" key="8">
    <source>
        <dbReference type="Pfam" id="PF01261"/>
    </source>
</evidence>
<keyword evidence="5 7" id="KW-0862">Zinc</keyword>
<comment type="similarity">
    <text evidence="1 7">Belongs to the AP endonuclease 2 family.</text>
</comment>
<sequence length="280" mass="30675">MPKIGAHVSAAVSLDLSFKRAEEIGAECTQIFISPPQQWAKTLHSETEIQTYREQAKKTRIGPNFIHGVYLINLASGKPELVQKSIDWLIYSQEMAEKLGAEGTIFHIGSAGSRGQEEAIKQVIKAISQILEHSQTNLILETSAGAGNTIGDTFQELGQIIKGVGESRVKICLDTQHIFASGYDIRTKEGLDKVVGEFDKEIGLDKLVAVHANDSKTELGSHKDRHENIGEGLIGKEAFRDILNHPTFKDLPFILEVPGFTNSGSDQDNIKILKSLLSTS</sequence>
<comment type="catalytic activity">
    <reaction evidence="7">
        <text>Endonucleolytic cleavage to 5'-phosphooligonucleotide end-products.</text>
        <dbReference type="EC" id="3.1.21.2"/>
    </reaction>
</comment>
<dbReference type="InterPro" id="IPR001719">
    <property type="entry name" value="AP_endonuc_2"/>
</dbReference>
<dbReference type="PANTHER" id="PTHR21445">
    <property type="entry name" value="ENDONUCLEASE IV ENDODEOXYRIBONUCLEASE IV"/>
    <property type="match status" value="1"/>
</dbReference>
<name>A0A0G1B7E6_9BACT</name>
<dbReference type="GO" id="GO:0003677">
    <property type="term" value="F:DNA binding"/>
    <property type="evidence" value="ECO:0007669"/>
    <property type="project" value="InterPro"/>
</dbReference>
<dbReference type="Proteomes" id="UP000034785">
    <property type="component" value="Unassembled WGS sequence"/>
</dbReference>
<evidence type="ECO:0000256" key="3">
    <source>
        <dbReference type="ARBA" id="ARBA00022763"/>
    </source>
</evidence>
<evidence type="ECO:0000256" key="1">
    <source>
        <dbReference type="ARBA" id="ARBA00005340"/>
    </source>
</evidence>
<feature type="binding site" evidence="7">
    <location>
        <position position="226"/>
    </location>
    <ligand>
        <name>Zn(2+)</name>
        <dbReference type="ChEBI" id="CHEBI:29105"/>
        <label>3</label>
    </ligand>
</feature>
<evidence type="ECO:0000313" key="10">
    <source>
        <dbReference type="Proteomes" id="UP000034785"/>
    </source>
</evidence>
<dbReference type="PATRIC" id="fig|1618425.3.peg.785"/>
<comment type="function">
    <text evidence="7">Endonuclease IV plays a role in DNA repair. It cleaves phosphodiester bonds at apurinic or apyrimidinic (AP) sites, generating a 3'-hydroxyl group and a 5'-terminal sugar phosphate.</text>
</comment>
<feature type="binding site" evidence="7">
    <location>
        <position position="177"/>
    </location>
    <ligand>
        <name>Zn(2+)</name>
        <dbReference type="ChEBI" id="CHEBI:29105"/>
        <label>3</label>
    </ligand>
</feature>
<keyword evidence="7" id="KW-0540">Nuclease</keyword>
<evidence type="ECO:0000256" key="2">
    <source>
        <dbReference type="ARBA" id="ARBA00022723"/>
    </source>
</evidence>
<feature type="domain" description="Xylose isomerase-like TIM barrel" evidence="8">
    <location>
        <begin position="18"/>
        <end position="261"/>
    </location>
</feature>
<dbReference type="PROSITE" id="PS00729">
    <property type="entry name" value="AP_NUCLEASE_F2_1"/>
    <property type="match status" value="1"/>
</dbReference>
<dbReference type="GO" id="GO:0008270">
    <property type="term" value="F:zinc ion binding"/>
    <property type="evidence" value="ECO:0007669"/>
    <property type="project" value="UniProtKB-UniRule"/>
</dbReference>
<keyword evidence="4 7" id="KW-0378">Hydrolase</keyword>
<keyword evidence="7 9" id="KW-0255">Endonuclease</keyword>
<dbReference type="SMART" id="SM00518">
    <property type="entry name" value="AP2Ec"/>
    <property type="match status" value="1"/>
</dbReference>
<feature type="binding site" evidence="7">
    <location>
        <position position="174"/>
    </location>
    <ligand>
        <name>Zn(2+)</name>
        <dbReference type="ChEBI" id="CHEBI:29105"/>
        <label>2</label>
    </ligand>
</feature>
<dbReference type="NCBIfam" id="TIGR00587">
    <property type="entry name" value="nfo"/>
    <property type="match status" value="1"/>
</dbReference>
<evidence type="ECO:0000313" key="9">
    <source>
        <dbReference type="EMBL" id="KKS69330.1"/>
    </source>
</evidence>
<dbReference type="SUPFAM" id="SSF51658">
    <property type="entry name" value="Xylose isomerase-like"/>
    <property type="match status" value="1"/>
</dbReference>
<evidence type="ECO:0000256" key="4">
    <source>
        <dbReference type="ARBA" id="ARBA00022801"/>
    </source>
</evidence>
<dbReference type="InterPro" id="IPR013022">
    <property type="entry name" value="Xyl_isomerase-like_TIM-brl"/>
</dbReference>
<protein>
    <recommendedName>
        <fullName evidence="7">Probable endonuclease 4</fullName>
        <ecNumber evidence="7">3.1.21.2</ecNumber>
    </recommendedName>
    <alternativeName>
        <fullName evidence="7">Endodeoxyribonuclease IV</fullName>
    </alternativeName>
    <alternativeName>
        <fullName evidence="7">Endonuclease IV</fullName>
    </alternativeName>
</protein>
<keyword evidence="3 7" id="KW-0227">DNA damage</keyword>
<evidence type="ECO:0000256" key="7">
    <source>
        <dbReference type="HAMAP-Rule" id="MF_00152"/>
    </source>
</evidence>
<keyword evidence="6 7" id="KW-0234">DNA repair</keyword>
<gene>
    <name evidence="7" type="primary">nfo</name>
    <name evidence="9" type="ORF">UV41_C0057G0004</name>
</gene>
<reference evidence="9 10" key="1">
    <citation type="journal article" date="2015" name="Nature">
        <title>rRNA introns, odd ribosomes, and small enigmatic genomes across a large radiation of phyla.</title>
        <authorList>
            <person name="Brown C.T."/>
            <person name="Hug L.A."/>
            <person name="Thomas B.C."/>
            <person name="Sharon I."/>
            <person name="Castelle C.J."/>
            <person name="Singh A."/>
            <person name="Wilkins M.J."/>
            <person name="Williams K.H."/>
            <person name="Banfield J.F."/>
        </authorList>
    </citation>
    <scope>NUCLEOTIDE SEQUENCE [LARGE SCALE GENOMIC DNA]</scope>
</reference>
<feature type="binding site" evidence="7">
    <location>
        <position position="211"/>
    </location>
    <ligand>
        <name>Zn(2+)</name>
        <dbReference type="ChEBI" id="CHEBI:29105"/>
        <label>2</label>
    </ligand>
</feature>
<dbReference type="EC" id="3.1.21.2" evidence="7"/>
<keyword evidence="2 7" id="KW-0479">Metal-binding</keyword>
<accession>A0A0G1B7E6</accession>
<dbReference type="GO" id="GO:0008833">
    <property type="term" value="F:deoxyribonuclease IV (phage-T4-induced) activity"/>
    <property type="evidence" value="ECO:0007669"/>
    <property type="project" value="UniProtKB-UniRule"/>
</dbReference>
<dbReference type="CDD" id="cd00019">
    <property type="entry name" value="AP2Ec"/>
    <property type="match status" value="1"/>
</dbReference>
<dbReference type="HAMAP" id="MF_00152">
    <property type="entry name" value="Nfo"/>
    <property type="match status" value="1"/>
</dbReference>
<evidence type="ECO:0000256" key="6">
    <source>
        <dbReference type="ARBA" id="ARBA00023204"/>
    </source>
</evidence>
<dbReference type="InterPro" id="IPR036237">
    <property type="entry name" value="Xyl_isomerase-like_sf"/>
</dbReference>
<feature type="binding site" evidence="7">
    <location>
        <position position="107"/>
    </location>
    <ligand>
        <name>Zn(2+)</name>
        <dbReference type="ChEBI" id="CHEBI:29105"/>
        <label>1</label>
    </ligand>
</feature>
<organism evidence="9 10">
    <name type="scientific">Candidatus Daviesbacteria bacterium GW2011_GWA2_42_7</name>
    <dbReference type="NCBI Taxonomy" id="1618425"/>
    <lineage>
        <taxon>Bacteria</taxon>
        <taxon>Candidatus Daviesiibacteriota</taxon>
    </lineage>
</organism>
<dbReference type="PROSITE" id="PS51432">
    <property type="entry name" value="AP_NUCLEASE_F2_4"/>
    <property type="match status" value="1"/>
</dbReference>
<dbReference type="Gene3D" id="3.20.20.150">
    <property type="entry name" value="Divalent-metal-dependent TIM barrel enzymes"/>
    <property type="match status" value="1"/>
</dbReference>
<feature type="binding site" evidence="7">
    <location>
        <position position="224"/>
    </location>
    <ligand>
        <name>Zn(2+)</name>
        <dbReference type="ChEBI" id="CHEBI:29105"/>
        <label>3</label>
    </ligand>
</feature>
<evidence type="ECO:0000256" key="5">
    <source>
        <dbReference type="ARBA" id="ARBA00022833"/>
    </source>
</evidence>
<dbReference type="EMBL" id="LCEJ01000057">
    <property type="protein sequence ID" value="KKS69330.1"/>
    <property type="molecule type" value="Genomic_DNA"/>
</dbReference>
<dbReference type="GO" id="GO:0006284">
    <property type="term" value="P:base-excision repair"/>
    <property type="evidence" value="ECO:0007669"/>
    <property type="project" value="TreeGrafter"/>
</dbReference>
<feature type="binding site" evidence="7">
    <location>
        <position position="141"/>
    </location>
    <ligand>
        <name>Zn(2+)</name>
        <dbReference type="ChEBI" id="CHEBI:29105"/>
        <label>1</label>
    </ligand>
</feature>
<comment type="cofactor">
    <cofactor evidence="7">
        <name>Zn(2+)</name>
        <dbReference type="ChEBI" id="CHEBI:29105"/>
    </cofactor>
    <text evidence="7">Binds 3 Zn(2+) ions.</text>
</comment>
<dbReference type="InterPro" id="IPR018246">
    <property type="entry name" value="AP_endonuc_F2_Zn_BS"/>
</dbReference>
<comment type="caution">
    <text evidence="9">The sequence shown here is derived from an EMBL/GenBank/DDBJ whole genome shotgun (WGS) entry which is preliminary data.</text>
</comment>
<proteinExistence type="inferred from homology"/>
<dbReference type="PANTHER" id="PTHR21445:SF0">
    <property type="entry name" value="APURINIC-APYRIMIDINIC ENDONUCLEASE"/>
    <property type="match status" value="1"/>
</dbReference>
<feature type="binding site" evidence="7">
    <location>
        <position position="141"/>
    </location>
    <ligand>
        <name>Zn(2+)</name>
        <dbReference type="ChEBI" id="CHEBI:29105"/>
        <label>2</label>
    </ligand>
</feature>
<feature type="binding site" evidence="7">
    <location>
        <position position="67"/>
    </location>
    <ligand>
        <name>Zn(2+)</name>
        <dbReference type="ChEBI" id="CHEBI:29105"/>
        <label>1</label>
    </ligand>
</feature>
<dbReference type="AlphaFoldDB" id="A0A0G1B7E6"/>
<dbReference type="FunFam" id="3.20.20.150:FF:000001">
    <property type="entry name" value="Probable endonuclease 4"/>
    <property type="match status" value="1"/>
</dbReference>